<comment type="caution">
    <text evidence="1">The sequence shown here is derived from an EMBL/GenBank/DDBJ whole genome shotgun (WGS) entry which is preliminary data.</text>
</comment>
<keyword evidence="2" id="KW-1185">Reference proteome</keyword>
<dbReference type="AlphaFoldDB" id="A0A4Y7SF68"/>
<sequence length="304" mass="33845">MAEITDDPLPPELKSVIVGFCGSRDLPNVALASKEFQALAEKQIYVSIDVASRGEKGIPALNAAVGNTSRPAYINFLSIEIDGSEWSHPADQSTIEMFLRAAPSMSGLKDLRIRLREELSANISGMNDMLCAGRFQLTTLFVDEELDFPRIVQEQKELNVVMIYSSDDFPALPMLLSAPISPPLIMLGLAQEPTVYPMFLNHLAIAPEIVSPSHTSLGDLVKAAFRRDVMRGFRLRLDEIKIISVFLQSPTWQDSIQPYMKCVVDLFTEIDELHIHLHSPGEFKSRAYGPQSRFSWSGPGKRIL</sequence>
<reference evidence="1 2" key="1">
    <citation type="journal article" date="2019" name="Nat. Ecol. Evol.">
        <title>Megaphylogeny resolves global patterns of mushroom evolution.</title>
        <authorList>
            <person name="Varga T."/>
            <person name="Krizsan K."/>
            <person name="Foldi C."/>
            <person name="Dima B."/>
            <person name="Sanchez-Garcia M."/>
            <person name="Sanchez-Ramirez S."/>
            <person name="Szollosi G.J."/>
            <person name="Szarkandi J.G."/>
            <person name="Papp V."/>
            <person name="Albert L."/>
            <person name="Andreopoulos W."/>
            <person name="Angelini C."/>
            <person name="Antonin V."/>
            <person name="Barry K.W."/>
            <person name="Bougher N.L."/>
            <person name="Buchanan P."/>
            <person name="Buyck B."/>
            <person name="Bense V."/>
            <person name="Catcheside P."/>
            <person name="Chovatia M."/>
            <person name="Cooper J."/>
            <person name="Damon W."/>
            <person name="Desjardin D."/>
            <person name="Finy P."/>
            <person name="Geml J."/>
            <person name="Haridas S."/>
            <person name="Hughes K."/>
            <person name="Justo A."/>
            <person name="Karasinski D."/>
            <person name="Kautmanova I."/>
            <person name="Kiss B."/>
            <person name="Kocsube S."/>
            <person name="Kotiranta H."/>
            <person name="LaButti K.M."/>
            <person name="Lechner B.E."/>
            <person name="Liimatainen K."/>
            <person name="Lipzen A."/>
            <person name="Lukacs Z."/>
            <person name="Mihaltcheva S."/>
            <person name="Morgado L.N."/>
            <person name="Niskanen T."/>
            <person name="Noordeloos M.E."/>
            <person name="Ohm R.A."/>
            <person name="Ortiz-Santana B."/>
            <person name="Ovrebo C."/>
            <person name="Racz N."/>
            <person name="Riley R."/>
            <person name="Savchenko A."/>
            <person name="Shiryaev A."/>
            <person name="Soop K."/>
            <person name="Spirin V."/>
            <person name="Szebenyi C."/>
            <person name="Tomsovsky M."/>
            <person name="Tulloss R.E."/>
            <person name="Uehling J."/>
            <person name="Grigoriev I.V."/>
            <person name="Vagvolgyi C."/>
            <person name="Papp T."/>
            <person name="Martin F.M."/>
            <person name="Miettinen O."/>
            <person name="Hibbett D.S."/>
            <person name="Nagy L.G."/>
        </authorList>
    </citation>
    <scope>NUCLEOTIDE SEQUENCE [LARGE SCALE GENOMIC DNA]</scope>
    <source>
        <strain evidence="1 2">FP101781</strain>
    </source>
</reference>
<proteinExistence type="predicted"/>
<evidence type="ECO:0008006" key="3">
    <source>
        <dbReference type="Google" id="ProtNLM"/>
    </source>
</evidence>
<organism evidence="1 2">
    <name type="scientific">Coprinellus micaceus</name>
    <name type="common">Glistening ink-cap mushroom</name>
    <name type="synonym">Coprinus micaceus</name>
    <dbReference type="NCBI Taxonomy" id="71717"/>
    <lineage>
        <taxon>Eukaryota</taxon>
        <taxon>Fungi</taxon>
        <taxon>Dikarya</taxon>
        <taxon>Basidiomycota</taxon>
        <taxon>Agaricomycotina</taxon>
        <taxon>Agaricomycetes</taxon>
        <taxon>Agaricomycetidae</taxon>
        <taxon>Agaricales</taxon>
        <taxon>Agaricineae</taxon>
        <taxon>Psathyrellaceae</taxon>
        <taxon>Coprinellus</taxon>
    </lineage>
</organism>
<protein>
    <recommendedName>
        <fullName evidence="3">F-box domain-containing protein</fullName>
    </recommendedName>
</protein>
<name>A0A4Y7SF68_COPMI</name>
<evidence type="ECO:0000313" key="1">
    <source>
        <dbReference type="EMBL" id="TEB20279.1"/>
    </source>
</evidence>
<dbReference type="Proteomes" id="UP000298030">
    <property type="component" value="Unassembled WGS sequence"/>
</dbReference>
<evidence type="ECO:0000313" key="2">
    <source>
        <dbReference type="Proteomes" id="UP000298030"/>
    </source>
</evidence>
<accession>A0A4Y7SF68</accession>
<dbReference type="OrthoDB" id="3065666at2759"/>
<gene>
    <name evidence="1" type="ORF">FA13DRAFT_1801061</name>
</gene>
<dbReference type="EMBL" id="QPFP01000145">
    <property type="protein sequence ID" value="TEB20279.1"/>
    <property type="molecule type" value="Genomic_DNA"/>
</dbReference>